<dbReference type="AlphaFoldDB" id="A0A1Q5PY31"/>
<dbReference type="Gene3D" id="3.10.450.50">
    <property type="match status" value="1"/>
</dbReference>
<dbReference type="InParanoid" id="A0A1Q5PY31"/>
<keyword evidence="3" id="KW-1185">Reference proteome</keyword>
<accession>A0A1Q5PY31</accession>
<name>A0A1Q5PY31_9ACTO</name>
<organism evidence="2 3">
    <name type="scientific">Buchananella hordeovulneris</name>
    <dbReference type="NCBI Taxonomy" id="52770"/>
    <lineage>
        <taxon>Bacteria</taxon>
        <taxon>Bacillati</taxon>
        <taxon>Actinomycetota</taxon>
        <taxon>Actinomycetes</taxon>
        <taxon>Actinomycetales</taxon>
        <taxon>Actinomycetaceae</taxon>
        <taxon>Buchananella</taxon>
    </lineage>
</organism>
<dbReference type="EMBL" id="MQVS01000002">
    <property type="protein sequence ID" value="OKL52514.1"/>
    <property type="molecule type" value="Genomic_DNA"/>
</dbReference>
<feature type="domain" description="DUF4440" evidence="1">
    <location>
        <begin position="7"/>
        <end position="100"/>
    </location>
</feature>
<gene>
    <name evidence="2" type="ORF">BSZ40_02680</name>
</gene>
<dbReference type="InterPro" id="IPR032710">
    <property type="entry name" value="NTF2-like_dom_sf"/>
</dbReference>
<sequence length="113" mass="12839">MSRDAWAREEALLQPAVRADPATVARLLSPDFVEFGLSGRSWQRAETIAALSARPANTAGYVLIDRQARLLDADTVELTYRLKIGARSSRRTSRWRYDGERLRCYFHRGVAED</sequence>
<evidence type="ECO:0000313" key="3">
    <source>
        <dbReference type="Proteomes" id="UP000185612"/>
    </source>
</evidence>
<proteinExistence type="predicted"/>
<dbReference type="Proteomes" id="UP000185612">
    <property type="component" value="Unassembled WGS sequence"/>
</dbReference>
<comment type="caution">
    <text evidence="2">The sequence shown here is derived from an EMBL/GenBank/DDBJ whole genome shotgun (WGS) entry which is preliminary data.</text>
</comment>
<dbReference type="InterPro" id="IPR027843">
    <property type="entry name" value="DUF4440"/>
</dbReference>
<dbReference type="STRING" id="52770.BSZ40_02680"/>
<dbReference type="SUPFAM" id="SSF54427">
    <property type="entry name" value="NTF2-like"/>
    <property type="match status" value="1"/>
</dbReference>
<reference evidence="3" key="1">
    <citation type="submission" date="2016-12" db="EMBL/GenBank/DDBJ databases">
        <authorList>
            <person name="Meng X."/>
        </authorList>
    </citation>
    <scope>NUCLEOTIDE SEQUENCE [LARGE SCALE GENOMIC DNA]</scope>
    <source>
        <strain evidence="3">DSM 20732</strain>
    </source>
</reference>
<dbReference type="Pfam" id="PF14534">
    <property type="entry name" value="DUF4440"/>
    <property type="match status" value="1"/>
</dbReference>
<protein>
    <recommendedName>
        <fullName evidence="1">DUF4440 domain-containing protein</fullName>
    </recommendedName>
</protein>
<evidence type="ECO:0000313" key="2">
    <source>
        <dbReference type="EMBL" id="OKL52514.1"/>
    </source>
</evidence>
<evidence type="ECO:0000259" key="1">
    <source>
        <dbReference type="Pfam" id="PF14534"/>
    </source>
</evidence>